<comment type="caution">
    <text evidence="1">The sequence shown here is derived from an EMBL/GenBank/DDBJ whole genome shotgun (WGS) entry which is preliminary data.</text>
</comment>
<sequence length="105" mass="11403">NHRDDGVNGAGVADLRPLEGLNQRFRQREARGFDEDMVQITTAGDQLLHHREKLFLDGTAQAAVGQFIDATVGLFFGAADGALLEDFAVDAQLAELVDDHRDTAP</sequence>
<dbReference type="EMBL" id="BKCJ011786646">
    <property type="protein sequence ID" value="GFD52810.1"/>
    <property type="molecule type" value="Genomic_DNA"/>
</dbReference>
<name>A0A699X2S3_TANCI</name>
<accession>A0A699X2S3</accession>
<organism evidence="1">
    <name type="scientific">Tanacetum cinerariifolium</name>
    <name type="common">Dalmatian daisy</name>
    <name type="synonym">Chrysanthemum cinerariifolium</name>
    <dbReference type="NCBI Taxonomy" id="118510"/>
    <lineage>
        <taxon>Eukaryota</taxon>
        <taxon>Viridiplantae</taxon>
        <taxon>Streptophyta</taxon>
        <taxon>Embryophyta</taxon>
        <taxon>Tracheophyta</taxon>
        <taxon>Spermatophyta</taxon>
        <taxon>Magnoliopsida</taxon>
        <taxon>eudicotyledons</taxon>
        <taxon>Gunneridae</taxon>
        <taxon>Pentapetalae</taxon>
        <taxon>asterids</taxon>
        <taxon>campanulids</taxon>
        <taxon>Asterales</taxon>
        <taxon>Asteraceae</taxon>
        <taxon>Asteroideae</taxon>
        <taxon>Anthemideae</taxon>
        <taxon>Anthemidinae</taxon>
        <taxon>Tanacetum</taxon>
    </lineage>
</organism>
<protein>
    <submittedName>
        <fullName evidence="1">Uncharacterized protein</fullName>
    </submittedName>
</protein>
<proteinExistence type="predicted"/>
<dbReference type="AlphaFoldDB" id="A0A699X2S3"/>
<feature type="non-terminal residue" evidence="1">
    <location>
        <position position="1"/>
    </location>
</feature>
<reference evidence="1" key="1">
    <citation type="journal article" date="2019" name="Sci. Rep.">
        <title>Draft genome of Tanacetum cinerariifolium, the natural source of mosquito coil.</title>
        <authorList>
            <person name="Yamashiro T."/>
            <person name="Shiraishi A."/>
            <person name="Satake H."/>
            <person name="Nakayama K."/>
        </authorList>
    </citation>
    <scope>NUCLEOTIDE SEQUENCE</scope>
</reference>
<gene>
    <name evidence="1" type="ORF">Tci_924779</name>
</gene>
<feature type="non-terminal residue" evidence="1">
    <location>
        <position position="105"/>
    </location>
</feature>
<evidence type="ECO:0000313" key="1">
    <source>
        <dbReference type="EMBL" id="GFD52810.1"/>
    </source>
</evidence>